<dbReference type="Proteomes" id="UP001437256">
    <property type="component" value="Unassembled WGS sequence"/>
</dbReference>
<organism evidence="1 2">
    <name type="scientific">Marasmius tenuissimus</name>
    <dbReference type="NCBI Taxonomy" id="585030"/>
    <lineage>
        <taxon>Eukaryota</taxon>
        <taxon>Fungi</taxon>
        <taxon>Dikarya</taxon>
        <taxon>Basidiomycota</taxon>
        <taxon>Agaricomycotina</taxon>
        <taxon>Agaricomycetes</taxon>
        <taxon>Agaricomycetidae</taxon>
        <taxon>Agaricales</taxon>
        <taxon>Marasmiineae</taxon>
        <taxon>Marasmiaceae</taxon>
        <taxon>Marasmius</taxon>
    </lineage>
</organism>
<evidence type="ECO:0000313" key="2">
    <source>
        <dbReference type="Proteomes" id="UP001437256"/>
    </source>
</evidence>
<protein>
    <submittedName>
        <fullName evidence="1">Uncharacterized protein</fullName>
    </submittedName>
</protein>
<accession>A0ABR2Z8J5</accession>
<dbReference type="EMBL" id="JBBXMP010000411">
    <property type="protein sequence ID" value="KAL0057911.1"/>
    <property type="molecule type" value="Genomic_DNA"/>
</dbReference>
<evidence type="ECO:0000313" key="1">
    <source>
        <dbReference type="EMBL" id="KAL0057911.1"/>
    </source>
</evidence>
<proteinExistence type="predicted"/>
<keyword evidence="2" id="KW-1185">Reference proteome</keyword>
<reference evidence="1 2" key="1">
    <citation type="submission" date="2024-05" db="EMBL/GenBank/DDBJ databases">
        <title>A draft genome resource for the thread blight pathogen Marasmius tenuissimus strain MS-2.</title>
        <authorList>
            <person name="Yulfo-Soto G.E."/>
            <person name="Baruah I.K."/>
            <person name="Amoako-Attah I."/>
            <person name="Bukari Y."/>
            <person name="Meinhardt L.W."/>
            <person name="Bailey B.A."/>
            <person name="Cohen S.P."/>
        </authorList>
    </citation>
    <scope>NUCLEOTIDE SEQUENCE [LARGE SCALE GENOMIC DNA]</scope>
    <source>
        <strain evidence="1 2">MS-2</strain>
    </source>
</reference>
<sequence>MWLEVFKYVQGDEPRWVLNMTTGKVTYSAGYALMPIASLSRHFKELTEALPNTYHRIIVQHSALYQEYGSYGPRESPVTESVLRGMESQVQTWLDRAMLQNRALDIQLEVEEIPDFDDSLESPILDYLIEQEHRWGSLTISTPLSLGPWSLVAGYIDKIRHSAHWSEVTEFHAFSRDPDIAMDTIMQQLGETQLHFLDIGFNMGQSADHRSHLTNTLDGGMWKCLTTLHLKYSSYAALALFIGQCAAVETVWASITSNHKSPLWYRPDVLQHTALQSMGVVIMNDCTDSALNSVLDGLCCPNLSLLSIACSPGVVVGLQDEITVQSVLAFLDRSGCTPATFSGCIHFTDSNANCEEWEDRLEARGLQCCLVGNEKICYQHRWGIQDFDWYY</sequence>
<comment type="caution">
    <text evidence="1">The sequence shown here is derived from an EMBL/GenBank/DDBJ whole genome shotgun (WGS) entry which is preliminary data.</text>
</comment>
<gene>
    <name evidence="1" type="ORF">AAF712_015433</name>
</gene>
<name>A0ABR2Z8J5_9AGAR</name>